<dbReference type="InterPro" id="IPR011707">
    <property type="entry name" value="Cu-oxidase-like_N"/>
</dbReference>
<evidence type="ECO:0000259" key="13">
    <source>
        <dbReference type="Pfam" id="PF00394"/>
    </source>
</evidence>
<keyword evidence="8" id="KW-0186">Copper</keyword>
<organism evidence="16 17">
    <name type="scientific">Ceratopteris richardii</name>
    <name type="common">Triangle waterfern</name>
    <dbReference type="NCBI Taxonomy" id="49495"/>
    <lineage>
        <taxon>Eukaryota</taxon>
        <taxon>Viridiplantae</taxon>
        <taxon>Streptophyta</taxon>
        <taxon>Embryophyta</taxon>
        <taxon>Tracheophyta</taxon>
        <taxon>Polypodiopsida</taxon>
        <taxon>Polypodiidae</taxon>
        <taxon>Polypodiales</taxon>
        <taxon>Pteridineae</taxon>
        <taxon>Pteridaceae</taxon>
        <taxon>Parkerioideae</taxon>
        <taxon>Ceratopteris</taxon>
    </lineage>
</organism>
<dbReference type="FunFam" id="2.60.40.420:FF:000012">
    <property type="entry name" value="Monocopper oxidase-like protein"/>
    <property type="match status" value="1"/>
</dbReference>
<comment type="subcellular location">
    <subcellularLocation>
        <location evidence="2">Cell membrane</location>
        <topology evidence="2">Lipid-anchor</topology>
        <topology evidence="2">GPI-anchor</topology>
    </subcellularLocation>
</comment>
<keyword evidence="5" id="KW-0336">GPI-anchor</keyword>
<evidence type="ECO:0000256" key="8">
    <source>
        <dbReference type="ARBA" id="ARBA00023008"/>
    </source>
</evidence>
<evidence type="ECO:0000256" key="5">
    <source>
        <dbReference type="ARBA" id="ARBA00022622"/>
    </source>
</evidence>
<evidence type="ECO:0000256" key="10">
    <source>
        <dbReference type="ARBA" id="ARBA00023180"/>
    </source>
</evidence>
<keyword evidence="4" id="KW-1003">Cell membrane</keyword>
<feature type="domain" description="Plastocyanin-like" evidence="15">
    <location>
        <begin position="30"/>
        <end position="144"/>
    </location>
</feature>
<keyword evidence="7 12" id="KW-0732">Signal</keyword>
<evidence type="ECO:0000256" key="7">
    <source>
        <dbReference type="ARBA" id="ARBA00022729"/>
    </source>
</evidence>
<dbReference type="InterPro" id="IPR011706">
    <property type="entry name" value="Cu-oxidase_C"/>
</dbReference>
<dbReference type="GO" id="GO:0005507">
    <property type="term" value="F:copper ion binding"/>
    <property type="evidence" value="ECO:0007669"/>
    <property type="project" value="InterPro"/>
</dbReference>
<dbReference type="GO" id="GO:0005886">
    <property type="term" value="C:plasma membrane"/>
    <property type="evidence" value="ECO:0007669"/>
    <property type="project" value="UniProtKB-SubCell"/>
</dbReference>
<evidence type="ECO:0008006" key="18">
    <source>
        <dbReference type="Google" id="ProtNLM"/>
    </source>
</evidence>
<dbReference type="GO" id="GO:0098552">
    <property type="term" value="C:side of membrane"/>
    <property type="evidence" value="ECO:0007669"/>
    <property type="project" value="UniProtKB-KW"/>
</dbReference>
<keyword evidence="9" id="KW-0472">Membrane</keyword>
<comment type="similarity">
    <text evidence="3">Belongs to the multicopper oxidase family.</text>
</comment>
<dbReference type="CDD" id="cd13846">
    <property type="entry name" value="CuRO_1_AAO_like_1"/>
    <property type="match status" value="1"/>
</dbReference>
<feature type="signal peptide" evidence="12">
    <location>
        <begin position="1"/>
        <end position="19"/>
    </location>
</feature>
<keyword evidence="6" id="KW-0479">Metal-binding</keyword>
<dbReference type="Pfam" id="PF00394">
    <property type="entry name" value="Cu-oxidase"/>
    <property type="match status" value="1"/>
</dbReference>
<feature type="domain" description="Plastocyanin-like" evidence="14">
    <location>
        <begin position="394"/>
        <end position="530"/>
    </location>
</feature>
<keyword evidence="17" id="KW-1185">Reference proteome</keyword>
<keyword evidence="11" id="KW-0449">Lipoprotein</keyword>
<evidence type="ECO:0000313" key="17">
    <source>
        <dbReference type="Proteomes" id="UP000825935"/>
    </source>
</evidence>
<dbReference type="FunFam" id="2.60.40.420:FF:000023">
    <property type="entry name" value="Monocopper oxidase-like protein SKU5"/>
    <property type="match status" value="1"/>
</dbReference>
<name>A0A8T2VHH8_CERRI</name>
<evidence type="ECO:0000256" key="9">
    <source>
        <dbReference type="ARBA" id="ARBA00023136"/>
    </source>
</evidence>
<comment type="caution">
    <text evidence="16">The sequence shown here is derived from an EMBL/GenBank/DDBJ whole genome shotgun (WGS) entry which is preliminary data.</text>
</comment>
<evidence type="ECO:0000256" key="4">
    <source>
        <dbReference type="ARBA" id="ARBA00022475"/>
    </source>
</evidence>
<accession>A0A8T2VHH8</accession>
<reference evidence="16" key="1">
    <citation type="submission" date="2021-08" db="EMBL/GenBank/DDBJ databases">
        <title>WGS assembly of Ceratopteris richardii.</title>
        <authorList>
            <person name="Marchant D.B."/>
            <person name="Chen G."/>
            <person name="Jenkins J."/>
            <person name="Shu S."/>
            <person name="Leebens-Mack J."/>
            <person name="Grimwood J."/>
            <person name="Schmutz J."/>
            <person name="Soltis P."/>
            <person name="Soltis D."/>
            <person name="Chen Z.-H."/>
        </authorList>
    </citation>
    <scope>NUCLEOTIDE SEQUENCE</scope>
    <source>
        <strain evidence="16">Whitten #5841</strain>
        <tissue evidence="16">Leaf</tissue>
    </source>
</reference>
<dbReference type="EMBL" id="CM035407">
    <property type="protein sequence ID" value="KAH7445103.1"/>
    <property type="molecule type" value="Genomic_DNA"/>
</dbReference>
<proteinExistence type="inferred from homology"/>
<dbReference type="InterPro" id="IPR034273">
    <property type="entry name" value="CuRO_1_AAO-like"/>
</dbReference>
<dbReference type="AlphaFoldDB" id="A0A8T2VHH8"/>
<evidence type="ECO:0000256" key="1">
    <source>
        <dbReference type="ARBA" id="ARBA00001935"/>
    </source>
</evidence>
<dbReference type="SUPFAM" id="SSF49503">
    <property type="entry name" value="Cupredoxins"/>
    <property type="match status" value="3"/>
</dbReference>
<dbReference type="Pfam" id="PF07732">
    <property type="entry name" value="Cu-oxidase_3"/>
    <property type="match status" value="1"/>
</dbReference>
<dbReference type="InterPro" id="IPR045087">
    <property type="entry name" value="Cu-oxidase_fam"/>
</dbReference>
<dbReference type="Pfam" id="PF07731">
    <property type="entry name" value="Cu-oxidase_2"/>
    <property type="match status" value="1"/>
</dbReference>
<dbReference type="PANTHER" id="PTHR11709:SF58">
    <property type="entry name" value="SKU5 SIMILAR 3"/>
    <property type="match status" value="1"/>
</dbReference>
<dbReference type="GO" id="GO:0016491">
    <property type="term" value="F:oxidoreductase activity"/>
    <property type="evidence" value="ECO:0007669"/>
    <property type="project" value="InterPro"/>
</dbReference>
<evidence type="ECO:0000313" key="16">
    <source>
        <dbReference type="EMBL" id="KAH7445103.1"/>
    </source>
</evidence>
<evidence type="ECO:0000256" key="12">
    <source>
        <dbReference type="SAM" id="SignalP"/>
    </source>
</evidence>
<keyword evidence="10" id="KW-0325">Glycoprotein</keyword>
<evidence type="ECO:0000256" key="3">
    <source>
        <dbReference type="ARBA" id="ARBA00010609"/>
    </source>
</evidence>
<sequence length="594" mass="66251">MVAGYLFLILFLSLSFTEGADPIENFQWNVSYITVAPLGVKQQVIAINGQFPGPNINSTTNNHIIINVLNSLDEDLLFTWDGIQQRRSSWEDGVLGTNCPIPPKWNWTYNFQVKDQIGSFFYFPSLSLQRSAGGYGGFTITNRATIAVPFLLPDGDITITIGDWYNAGHKALRAKLDKGLSLGMPDGVLINGKGPYPYNRTLVPKGILYETINVEPGKTYRIRVSNVGTSTSLNFRIQSHVLRLVETEGSYVSEQNFTTGLDMHVGQSSSFLVTMDQNASSDYYIVASARFVNETVWSRVTGVAILKYSNSKGPASGPLPPPPDDQYDPSWSMNQARSIRWNLTAGAARPNPQGSFHYGQINVTQSLLLRGSKVSVNGVTRYALNDVSFQNPSTPLKLADYYNLTGVFKLNAFPEKPADRTPSLLPSVISGDYRGFMEIVFQNDDDAVQSYHLDGYAFFVVGFDSGTWTEDDRGRYNKWDGVARCTTQVFPHSWTAVYVSLDNVGMWNLRSELLPNWYLGQEMYIRVYNPEVSNKTEFPIPDNAIYCGRLADKQKRPFTTLSAEGASSASNLDCGTLLVASIMSWWIFIFIVHY</sequence>
<dbReference type="Proteomes" id="UP000825935">
    <property type="component" value="Chromosome 2"/>
</dbReference>
<evidence type="ECO:0000256" key="2">
    <source>
        <dbReference type="ARBA" id="ARBA00004609"/>
    </source>
</evidence>
<evidence type="ECO:0000256" key="6">
    <source>
        <dbReference type="ARBA" id="ARBA00022723"/>
    </source>
</evidence>
<feature type="domain" description="Plastocyanin-like" evidence="13">
    <location>
        <begin position="156"/>
        <end position="311"/>
    </location>
</feature>
<comment type="cofactor">
    <cofactor evidence="1">
        <name>Cu cation</name>
        <dbReference type="ChEBI" id="CHEBI:23378"/>
    </cofactor>
</comment>
<dbReference type="FunFam" id="2.60.40.420:FF:000016">
    <property type="entry name" value="Monocopper oxidase-like protein"/>
    <property type="match status" value="1"/>
</dbReference>
<dbReference type="OrthoDB" id="2121828at2759"/>
<evidence type="ECO:0000256" key="11">
    <source>
        <dbReference type="ARBA" id="ARBA00023288"/>
    </source>
</evidence>
<feature type="chain" id="PRO_5035869792" description="Monocopper oxidase-like protein SKU5" evidence="12">
    <location>
        <begin position="20"/>
        <end position="594"/>
    </location>
</feature>
<dbReference type="Gene3D" id="2.60.40.420">
    <property type="entry name" value="Cupredoxins - blue copper proteins"/>
    <property type="match status" value="3"/>
</dbReference>
<gene>
    <name evidence="16" type="ORF">KP509_02G106600</name>
</gene>
<dbReference type="PANTHER" id="PTHR11709">
    <property type="entry name" value="MULTI-COPPER OXIDASE"/>
    <property type="match status" value="1"/>
</dbReference>
<dbReference type="OMA" id="KNHTHLR"/>
<evidence type="ECO:0000259" key="15">
    <source>
        <dbReference type="Pfam" id="PF07732"/>
    </source>
</evidence>
<dbReference type="InterPro" id="IPR001117">
    <property type="entry name" value="Cu-oxidase_2nd"/>
</dbReference>
<dbReference type="InterPro" id="IPR008972">
    <property type="entry name" value="Cupredoxin"/>
</dbReference>
<evidence type="ECO:0000259" key="14">
    <source>
        <dbReference type="Pfam" id="PF07731"/>
    </source>
</evidence>
<protein>
    <recommendedName>
        <fullName evidence="18">Monocopper oxidase-like protein SKU5</fullName>
    </recommendedName>
</protein>